<name>A0A5C7ESY6_9PROT</name>
<dbReference type="EMBL" id="VPFL01000031">
    <property type="protein sequence ID" value="TXF10407.1"/>
    <property type="molecule type" value="Genomic_DNA"/>
</dbReference>
<protein>
    <recommendedName>
        <fullName evidence="1">Cyclophilin TM1367-like domain-containing protein</fullName>
    </recommendedName>
</protein>
<comment type="caution">
    <text evidence="2">The sequence shown here is derived from an EMBL/GenBank/DDBJ whole genome shotgun (WGS) entry which is preliminary data.</text>
</comment>
<dbReference type="InterPro" id="IPR029000">
    <property type="entry name" value="Cyclophilin-like_dom_sf"/>
</dbReference>
<dbReference type="OrthoDB" id="7061637at2"/>
<sequence length="124" mass="13388">MARIRISWPGGAVTATLDPTPTAEKVLAALPTRSSANTWGDEVYFSLPVRASLEPNARQVVDPGTVCFWVEGNSLALPFGPTPVSRGNECRLVTKVNILGKLEDDPRRLSSVNDGDEITVVRID</sequence>
<dbReference type="SUPFAM" id="SSF50891">
    <property type="entry name" value="Cyclophilin-like"/>
    <property type="match status" value="1"/>
</dbReference>
<dbReference type="InParanoid" id="A0A5C7ESY6"/>
<evidence type="ECO:0000259" key="1">
    <source>
        <dbReference type="Pfam" id="PF04126"/>
    </source>
</evidence>
<reference evidence="2 3" key="1">
    <citation type="submission" date="2019-08" db="EMBL/GenBank/DDBJ databases">
        <title>Pelomicrobium methylotrophicum gen. nov., sp. nov. a moderately thermophilic, facultatively anaerobic, lithoautotrophic and methylotrophic bacterium isolated from a terrestrial mud volcano.</title>
        <authorList>
            <person name="Slobodkina G.B."/>
            <person name="Merkel A.Y."/>
            <person name="Slobodkin A.I."/>
        </authorList>
    </citation>
    <scope>NUCLEOTIDE SEQUENCE [LARGE SCALE GENOMIC DNA]</scope>
    <source>
        <strain evidence="2 3">SM250</strain>
    </source>
</reference>
<dbReference type="Proteomes" id="UP000321201">
    <property type="component" value="Unassembled WGS sequence"/>
</dbReference>
<organism evidence="2 3">
    <name type="scientific">Pelomicrobium methylotrophicum</name>
    <dbReference type="NCBI Taxonomy" id="2602750"/>
    <lineage>
        <taxon>Bacteria</taxon>
        <taxon>Pseudomonadati</taxon>
        <taxon>Pseudomonadota</taxon>
        <taxon>Hydrogenophilia</taxon>
        <taxon>Hydrogenophilia incertae sedis</taxon>
        <taxon>Pelomicrobium</taxon>
    </lineage>
</organism>
<dbReference type="InterPro" id="IPR025658">
    <property type="entry name" value="Cyclophilin_TM1367"/>
</dbReference>
<keyword evidence="3" id="KW-1185">Reference proteome</keyword>
<dbReference type="AlphaFoldDB" id="A0A5C7ESY6"/>
<dbReference type="Pfam" id="PF04126">
    <property type="entry name" value="Cyclophil_like"/>
    <property type="match status" value="1"/>
</dbReference>
<evidence type="ECO:0000313" key="2">
    <source>
        <dbReference type="EMBL" id="TXF10407.1"/>
    </source>
</evidence>
<dbReference type="RefSeq" id="WP_147801056.1">
    <property type="nucleotide sequence ID" value="NZ_VPFL01000031.1"/>
</dbReference>
<feature type="domain" description="Cyclophilin TM1367-like" evidence="1">
    <location>
        <begin position="3"/>
        <end position="120"/>
    </location>
</feature>
<proteinExistence type="predicted"/>
<accession>A0A5C7ESY6</accession>
<dbReference type="Gene3D" id="2.40.100.20">
    <property type="match status" value="1"/>
</dbReference>
<gene>
    <name evidence="2" type="ORF">FR698_15275</name>
</gene>
<evidence type="ECO:0000313" key="3">
    <source>
        <dbReference type="Proteomes" id="UP000321201"/>
    </source>
</evidence>